<comment type="subcellular location">
    <subcellularLocation>
        <location evidence="1">Membrane</location>
    </subcellularLocation>
</comment>
<dbReference type="Gene3D" id="3.30.450.20">
    <property type="entry name" value="PAS domain"/>
    <property type="match status" value="1"/>
</dbReference>
<proteinExistence type="inferred from homology"/>
<dbReference type="Pfam" id="PF17201">
    <property type="entry name" value="Cache_3-Cache_2"/>
    <property type="match status" value="1"/>
</dbReference>
<organism evidence="9 10">
    <name type="scientific">Hylemonella gracilis</name>
    <dbReference type="NCBI Taxonomy" id="80880"/>
    <lineage>
        <taxon>Bacteria</taxon>
        <taxon>Pseudomonadati</taxon>
        <taxon>Pseudomonadota</taxon>
        <taxon>Betaproteobacteria</taxon>
        <taxon>Burkholderiales</taxon>
        <taxon>Comamonadaceae</taxon>
        <taxon>Hylemonella</taxon>
    </lineage>
</organism>
<dbReference type="InterPro" id="IPR051310">
    <property type="entry name" value="MCP_chemotaxis"/>
</dbReference>
<evidence type="ECO:0000259" key="8">
    <source>
        <dbReference type="PROSITE" id="PS50885"/>
    </source>
</evidence>
<dbReference type="InterPro" id="IPR004089">
    <property type="entry name" value="MCPsignal_dom"/>
</dbReference>
<dbReference type="GO" id="GO:0004888">
    <property type="term" value="F:transmembrane signaling receptor activity"/>
    <property type="evidence" value="ECO:0007669"/>
    <property type="project" value="TreeGrafter"/>
</dbReference>
<dbReference type="SUPFAM" id="SSF58104">
    <property type="entry name" value="Methyl-accepting chemotaxis protein (MCP) signaling domain"/>
    <property type="match status" value="1"/>
</dbReference>
<dbReference type="FunFam" id="1.10.287.950:FF:000001">
    <property type="entry name" value="Methyl-accepting chemotaxis sensory transducer"/>
    <property type="match status" value="1"/>
</dbReference>
<evidence type="ECO:0000256" key="3">
    <source>
        <dbReference type="ARBA" id="ARBA00029447"/>
    </source>
</evidence>
<sequence length="691" mass="74121">MTTHQGIRTRWLNMSLSIRLAASIFFIIGVVVLVFVMAISYTLMRSVEDQALQNVNTQTRLIVDLIDASDKDLRLRAAALAKAFQNRLAGQFVLDAGTITEVAGKPAPTLRLDGKVLNMNFDVADSFTAGTGAVATVFAKTGDDFIRVTTSLKNAEGARAIGTLLDRNHPGYKATLEGRTYAGPANLFGKPYITQYDPIRDAQGQIIGLSFIGLDYSNYLEQLRTTIRSLKIGQTGYFFVLDSRPGPNYAKLVIHPMAEGRVVLDSKDAQGREFIKEMLERKNGTTYYPWINEERGETSARDKLAAFAYFPGWEWVVAGSTYVDEVTADVRDQRLLYGVMGIVMVLLVSGVLYLLIRRTVIMPLIQARSVAEALARGDLSVRVHNPRQDELGQLMDAMNRIGSGLTEVVHTVREGSESVSTASAEIADGNQDLSARTENQASALAQTAASMEELGSTVKQNAANAQQANQLAQSASTVAVQGGEVVAQVVDTMKGISDSSRRIADIISVIDGIAFQTNILALNAAVEAARAGEQGRGFAVVASEVRSLAGRSADAAKEIKGLITDSVHRVEQGTALADKAGGTMTEVVASIQRVSTIMAEISTASNEQTAGVTQVGEAVTNMDQTTQQNAALVEEMAAAATNLRMQAQELVRAVSVFKLTDQLGGVDASSTHSGTAEPGLPDPSRPRLAER</sequence>
<evidence type="ECO:0000256" key="6">
    <source>
        <dbReference type="SAM" id="Phobius"/>
    </source>
</evidence>
<accession>A0A4V1A1T6</accession>
<evidence type="ECO:0000256" key="1">
    <source>
        <dbReference type="ARBA" id="ARBA00004370"/>
    </source>
</evidence>
<dbReference type="InterPro" id="IPR029151">
    <property type="entry name" value="Sensor-like_sf"/>
</dbReference>
<dbReference type="CDD" id="cd12912">
    <property type="entry name" value="PDC2_MCP_like"/>
    <property type="match status" value="1"/>
</dbReference>
<dbReference type="GO" id="GO:0007165">
    <property type="term" value="P:signal transduction"/>
    <property type="evidence" value="ECO:0007669"/>
    <property type="project" value="UniProtKB-KW"/>
</dbReference>
<dbReference type="SMART" id="SM00304">
    <property type="entry name" value="HAMP"/>
    <property type="match status" value="1"/>
</dbReference>
<dbReference type="CDD" id="cd11386">
    <property type="entry name" value="MCP_signal"/>
    <property type="match status" value="1"/>
</dbReference>
<dbReference type="GO" id="GO:0006935">
    <property type="term" value="P:chemotaxis"/>
    <property type="evidence" value="ECO:0007669"/>
    <property type="project" value="TreeGrafter"/>
</dbReference>
<dbReference type="CDD" id="cd06225">
    <property type="entry name" value="HAMP"/>
    <property type="match status" value="1"/>
</dbReference>
<evidence type="ECO:0000313" key="9">
    <source>
        <dbReference type="EMBL" id="QBK03679.1"/>
    </source>
</evidence>
<evidence type="ECO:0000256" key="2">
    <source>
        <dbReference type="ARBA" id="ARBA00022481"/>
    </source>
</evidence>
<feature type="transmembrane region" description="Helical" evidence="6">
    <location>
        <begin position="20"/>
        <end position="44"/>
    </location>
</feature>
<dbReference type="InterPro" id="IPR033462">
    <property type="entry name" value="Cache_3-Cache_2"/>
</dbReference>
<dbReference type="GO" id="GO:0005886">
    <property type="term" value="C:plasma membrane"/>
    <property type="evidence" value="ECO:0007669"/>
    <property type="project" value="TreeGrafter"/>
</dbReference>
<protein>
    <submittedName>
        <fullName evidence="9">Methyl-accepting chemotaxis protein</fullName>
    </submittedName>
</protein>
<dbReference type="InterPro" id="IPR003660">
    <property type="entry name" value="HAMP_dom"/>
</dbReference>
<dbReference type="Proteomes" id="UP000292939">
    <property type="component" value="Chromosome"/>
</dbReference>
<keyword evidence="6" id="KW-0812">Transmembrane</keyword>
<dbReference type="Pfam" id="PF00015">
    <property type="entry name" value="MCPsignal"/>
    <property type="match status" value="1"/>
</dbReference>
<dbReference type="Gene3D" id="1.10.287.950">
    <property type="entry name" value="Methyl-accepting chemotaxis protein"/>
    <property type="match status" value="1"/>
</dbReference>
<evidence type="ECO:0000259" key="7">
    <source>
        <dbReference type="PROSITE" id="PS50111"/>
    </source>
</evidence>
<gene>
    <name evidence="9" type="ORF">DW355_01840</name>
</gene>
<dbReference type="PANTHER" id="PTHR43531">
    <property type="entry name" value="PROTEIN ICFG"/>
    <property type="match status" value="1"/>
</dbReference>
<dbReference type="KEGG" id="hgr:DW355_01840"/>
<comment type="similarity">
    <text evidence="3">Belongs to the methyl-accepting chemotaxis (MCP) protein family.</text>
</comment>
<dbReference type="PROSITE" id="PS50885">
    <property type="entry name" value="HAMP"/>
    <property type="match status" value="1"/>
</dbReference>
<feature type="transmembrane region" description="Helical" evidence="6">
    <location>
        <begin position="335"/>
        <end position="356"/>
    </location>
</feature>
<keyword evidence="6" id="KW-1133">Transmembrane helix</keyword>
<keyword evidence="4" id="KW-0807">Transducer</keyword>
<feature type="region of interest" description="Disordered" evidence="5">
    <location>
        <begin position="665"/>
        <end position="691"/>
    </location>
</feature>
<dbReference type="PROSITE" id="PS50111">
    <property type="entry name" value="CHEMOTAXIS_TRANSDUC_2"/>
    <property type="match status" value="1"/>
</dbReference>
<reference evidence="9 10" key="1">
    <citation type="submission" date="2018-07" db="EMBL/GenBank/DDBJ databases">
        <title>Exploring interactions and the metabolic potential of the ultra-small soil bacteria Hylemonella gracilis.</title>
        <authorList>
            <person name="Tyc O."/>
            <person name="Kulkarni P."/>
            <person name="Gawehns F."/>
            <person name="Hundscheid M."/>
            <person name="Zweers H."/>
            <person name="Garbeva P."/>
        </authorList>
    </citation>
    <scope>NUCLEOTIDE SEQUENCE [LARGE SCALE GENOMIC DNA]</scope>
    <source>
        <strain evidence="9 10">NS1</strain>
    </source>
</reference>
<feature type="domain" description="HAMP" evidence="8">
    <location>
        <begin position="358"/>
        <end position="410"/>
    </location>
</feature>
<dbReference type="PANTHER" id="PTHR43531:SF14">
    <property type="entry name" value="METHYL-ACCEPTING CHEMOTAXIS PROTEIN I-RELATED"/>
    <property type="match status" value="1"/>
</dbReference>
<evidence type="ECO:0000313" key="10">
    <source>
        <dbReference type="Proteomes" id="UP000292939"/>
    </source>
</evidence>
<name>A0A4V1A1T6_9BURK</name>
<feature type="domain" description="Methyl-accepting transducer" evidence="7">
    <location>
        <begin position="415"/>
        <end position="644"/>
    </location>
</feature>
<dbReference type="OrthoDB" id="9763018at2"/>
<evidence type="ECO:0000256" key="4">
    <source>
        <dbReference type="PROSITE-ProRule" id="PRU00284"/>
    </source>
</evidence>
<keyword evidence="6" id="KW-0472">Membrane</keyword>
<evidence type="ECO:0000256" key="5">
    <source>
        <dbReference type="SAM" id="MobiDB-lite"/>
    </source>
</evidence>
<dbReference type="SUPFAM" id="SSF103190">
    <property type="entry name" value="Sensory domain-like"/>
    <property type="match status" value="1"/>
</dbReference>
<dbReference type="SMART" id="SM00283">
    <property type="entry name" value="MA"/>
    <property type="match status" value="1"/>
</dbReference>
<dbReference type="RefSeq" id="WP_131277565.1">
    <property type="nucleotide sequence ID" value="NZ_CP031395.1"/>
</dbReference>
<keyword evidence="2" id="KW-0488">Methylation</keyword>
<dbReference type="EMBL" id="CP031395">
    <property type="protein sequence ID" value="QBK03679.1"/>
    <property type="molecule type" value="Genomic_DNA"/>
</dbReference>
<dbReference type="AlphaFoldDB" id="A0A4V1A1T6"/>
<dbReference type="Pfam" id="PF00672">
    <property type="entry name" value="HAMP"/>
    <property type="match status" value="1"/>
</dbReference>